<dbReference type="HOGENOM" id="CLU_533110_0_0_4"/>
<feature type="transmembrane region" description="Helical" evidence="2">
    <location>
        <begin position="357"/>
        <end position="378"/>
    </location>
</feature>
<protein>
    <recommendedName>
        <fullName evidence="1">diguanylate cyclase</fullName>
        <ecNumber evidence="1">2.7.7.65</ecNumber>
    </recommendedName>
</protein>
<dbReference type="GO" id="GO:1902201">
    <property type="term" value="P:negative regulation of bacterial-type flagellum-dependent cell motility"/>
    <property type="evidence" value="ECO:0007669"/>
    <property type="project" value="TreeGrafter"/>
</dbReference>
<feature type="transmembrane region" description="Helical" evidence="2">
    <location>
        <begin position="234"/>
        <end position="257"/>
    </location>
</feature>
<evidence type="ECO:0000256" key="1">
    <source>
        <dbReference type="ARBA" id="ARBA00012528"/>
    </source>
</evidence>
<keyword evidence="2" id="KW-0812">Transmembrane</keyword>
<dbReference type="InterPro" id="IPR043128">
    <property type="entry name" value="Rev_trsase/Diguanyl_cyclase"/>
</dbReference>
<dbReference type="KEGG" id="meh:M301_1504"/>
<dbReference type="Proteomes" id="UP000000383">
    <property type="component" value="Chromosome"/>
</dbReference>
<dbReference type="eggNOG" id="COG2199">
    <property type="taxonomic scope" value="Bacteria"/>
</dbReference>
<feature type="domain" description="GGDEF" evidence="3">
    <location>
        <begin position="422"/>
        <end position="551"/>
    </location>
</feature>
<dbReference type="EC" id="2.7.7.65" evidence="1"/>
<dbReference type="InterPro" id="IPR011623">
    <property type="entry name" value="7TMR_DISM_rcpt_extracell_dom1"/>
</dbReference>
<dbReference type="PANTHER" id="PTHR45138">
    <property type="entry name" value="REGULATORY COMPONENTS OF SENSORY TRANSDUCTION SYSTEM"/>
    <property type="match status" value="1"/>
</dbReference>
<dbReference type="GO" id="GO:0052621">
    <property type="term" value="F:diguanylate cyclase activity"/>
    <property type="evidence" value="ECO:0007669"/>
    <property type="project" value="UniProtKB-EC"/>
</dbReference>
<dbReference type="InterPro" id="IPR029787">
    <property type="entry name" value="Nucleotide_cyclase"/>
</dbReference>
<dbReference type="RefSeq" id="WP_013148196.1">
    <property type="nucleotide sequence ID" value="NC_014207.1"/>
</dbReference>
<name>D7DIJ9_METV0</name>
<feature type="transmembrane region" description="Helical" evidence="2">
    <location>
        <begin position="176"/>
        <end position="196"/>
    </location>
</feature>
<dbReference type="Pfam" id="PF07695">
    <property type="entry name" value="7TMR-DISM_7TM"/>
    <property type="match status" value="1"/>
</dbReference>
<evidence type="ECO:0000313" key="5">
    <source>
        <dbReference type="Proteomes" id="UP000000383"/>
    </source>
</evidence>
<dbReference type="GO" id="GO:0005886">
    <property type="term" value="C:plasma membrane"/>
    <property type="evidence" value="ECO:0007669"/>
    <property type="project" value="TreeGrafter"/>
</dbReference>
<keyword evidence="2" id="KW-0472">Membrane</keyword>
<dbReference type="PANTHER" id="PTHR45138:SF24">
    <property type="entry name" value="DIGUANYLATE CYCLASE DGCC-RELATED"/>
    <property type="match status" value="1"/>
</dbReference>
<dbReference type="InterPro" id="IPR000160">
    <property type="entry name" value="GGDEF_dom"/>
</dbReference>
<dbReference type="SUPFAM" id="SSF55073">
    <property type="entry name" value="Nucleotide cyclase"/>
    <property type="match status" value="1"/>
</dbReference>
<dbReference type="NCBIfam" id="TIGR00254">
    <property type="entry name" value="GGDEF"/>
    <property type="match status" value="1"/>
</dbReference>
<dbReference type="PROSITE" id="PS50887">
    <property type="entry name" value="GGDEF"/>
    <property type="match status" value="1"/>
</dbReference>
<dbReference type="InterPro" id="IPR050469">
    <property type="entry name" value="Diguanylate_Cyclase"/>
</dbReference>
<gene>
    <name evidence="4" type="ordered locus">M301_1504</name>
</gene>
<feature type="transmembrane region" description="Helical" evidence="2">
    <location>
        <begin position="269"/>
        <end position="291"/>
    </location>
</feature>
<sequence length="551" mass="61624" precursor="true">MVKLRTLINFIITLVTCIVAIQFSIQSAYANPEHLHGTWQLIHPYSVDNNKADFLDNPLKSIGTEVDGVDLTGGHYLYIASIDIAKYDEYVLDFKNTSTIGKFRHQVFNDKNQLIHTLEGGIENTDSNPYFLRHGRDITLAPGHYTLATELISANFLAIPEPYIDDRAHYQVAIKLGNAITLFGLGIFFGLGIYYATLATSRNRWAEAMYASFILGNFIFNCASLLVFSDILGIHSIYLVSMPVLLSNIAYVLFVMHLLEIKKNIHKRLYWAGVSLIAIMSLFLGLAIGYPNWALELCRYGVALFLSYGLIAAITQTLNKNATAKRYLVAISIFFISGLVAISLSKINSEFTYYIEHIGLVSVAIEVILLALVLSFQFSDLHADKQKALEERDASYKTAYSDALTDLPNRHALTKDIVYLPVHGSLSIVDLDGLKFYNDTYGHVRGDELLMSFANCYQESLGETFKLYRIGGDEFAVLSHDGEVPQVESALDEALTNMKAIGFEFAGASAGSAHSYEVDNIASLMRLSDERMYECKRLRKLEREHTRVASI</sequence>
<dbReference type="STRING" id="666681.M301_1504"/>
<dbReference type="EMBL" id="CP002056">
    <property type="protein sequence ID" value="ADI29884.1"/>
    <property type="molecule type" value="Genomic_DNA"/>
</dbReference>
<organism evidence="4 5">
    <name type="scientific">Methylotenera versatilis (strain 301)</name>
    <dbReference type="NCBI Taxonomy" id="666681"/>
    <lineage>
        <taxon>Bacteria</taxon>
        <taxon>Pseudomonadati</taxon>
        <taxon>Pseudomonadota</taxon>
        <taxon>Betaproteobacteria</taxon>
        <taxon>Nitrosomonadales</taxon>
        <taxon>Methylophilaceae</taxon>
        <taxon>Methylotenera</taxon>
    </lineage>
</organism>
<dbReference type="AlphaFoldDB" id="D7DIJ9"/>
<keyword evidence="2" id="KW-1133">Transmembrane helix</keyword>
<dbReference type="GO" id="GO:0043709">
    <property type="term" value="P:cell adhesion involved in single-species biofilm formation"/>
    <property type="evidence" value="ECO:0007669"/>
    <property type="project" value="TreeGrafter"/>
</dbReference>
<dbReference type="SMART" id="SM00267">
    <property type="entry name" value="GGDEF"/>
    <property type="match status" value="1"/>
</dbReference>
<reference evidence="5" key="1">
    <citation type="submission" date="2010-05" db="EMBL/GenBank/DDBJ databases">
        <title>Complete sequence of Methylotenera sp. 301.</title>
        <authorList>
            <person name="Lucas S."/>
            <person name="Copeland A."/>
            <person name="Lapidus A."/>
            <person name="Cheng J.-F."/>
            <person name="Bruce D."/>
            <person name="Goodwin L."/>
            <person name="Pitluck S."/>
            <person name="Clum A."/>
            <person name="Land M."/>
            <person name="Hauser L."/>
            <person name="Kyrpides N."/>
            <person name="Ivanova N."/>
            <person name="Chistoservova L."/>
            <person name="Kalyuzhnaya M."/>
            <person name="Woyke T."/>
        </authorList>
    </citation>
    <scope>NUCLEOTIDE SEQUENCE [LARGE SCALE GENOMIC DNA]</scope>
    <source>
        <strain evidence="5">301</strain>
    </source>
</reference>
<keyword evidence="5" id="KW-1185">Reference proteome</keyword>
<accession>D7DIJ9</accession>
<evidence type="ECO:0000256" key="2">
    <source>
        <dbReference type="SAM" id="Phobius"/>
    </source>
</evidence>
<dbReference type="Pfam" id="PF00990">
    <property type="entry name" value="GGDEF"/>
    <property type="match status" value="1"/>
</dbReference>
<dbReference type="Gene3D" id="3.30.70.270">
    <property type="match status" value="1"/>
</dbReference>
<reference evidence="4 5" key="2">
    <citation type="journal article" date="2011" name="J. Bacteriol.">
        <title>Genomes of three methylotrophs from a single niche uncover genetic and metabolic divergence of Methylophilaceae.</title>
        <authorList>
            <person name="Lapidus A."/>
            <person name="Clum A."/>
            <person name="Labutti K."/>
            <person name="Kaluzhnaya M.G."/>
            <person name="Lim S."/>
            <person name="Beck D.A."/>
            <person name="Glavina Del Rio T."/>
            <person name="Nolan M."/>
            <person name="Mavromatis K."/>
            <person name="Huntemann M."/>
            <person name="Lucas S."/>
            <person name="Lidstrom M.E."/>
            <person name="Ivanova N."/>
            <person name="Chistoserdova L."/>
        </authorList>
    </citation>
    <scope>NUCLEOTIDE SEQUENCE [LARGE SCALE GENOMIC DNA]</scope>
    <source>
        <strain evidence="4 5">301</strain>
    </source>
</reference>
<dbReference type="CDD" id="cd01949">
    <property type="entry name" value="GGDEF"/>
    <property type="match status" value="1"/>
</dbReference>
<feature type="transmembrane region" description="Helical" evidence="2">
    <location>
        <begin position="208"/>
        <end position="228"/>
    </location>
</feature>
<dbReference type="OrthoDB" id="9810730at2"/>
<proteinExistence type="predicted"/>
<evidence type="ECO:0000259" key="3">
    <source>
        <dbReference type="PROSITE" id="PS50887"/>
    </source>
</evidence>
<feature type="transmembrane region" description="Helical" evidence="2">
    <location>
        <begin position="327"/>
        <end position="345"/>
    </location>
</feature>
<evidence type="ECO:0000313" key="4">
    <source>
        <dbReference type="EMBL" id="ADI29884.1"/>
    </source>
</evidence>
<feature type="transmembrane region" description="Helical" evidence="2">
    <location>
        <begin position="297"/>
        <end position="315"/>
    </location>
</feature>